<reference evidence="1 2" key="1">
    <citation type="submission" date="2018-04" db="EMBL/GenBank/DDBJ databases">
        <title>WGS assembly of Panicum hallii var. hallii HAL2.</title>
        <authorList>
            <person name="Lovell J."/>
            <person name="Jenkins J."/>
            <person name="Lowry D."/>
            <person name="Mamidi S."/>
            <person name="Sreedasyam A."/>
            <person name="Weng X."/>
            <person name="Barry K."/>
            <person name="Bonette J."/>
            <person name="Campitelli B."/>
            <person name="Daum C."/>
            <person name="Gordon S."/>
            <person name="Gould B."/>
            <person name="Lipzen A."/>
            <person name="MacQueen A."/>
            <person name="Palacio-Mejia J."/>
            <person name="Plott C."/>
            <person name="Shakirov E."/>
            <person name="Shu S."/>
            <person name="Yoshinaga Y."/>
            <person name="Zane M."/>
            <person name="Rokhsar D."/>
            <person name="Grimwood J."/>
            <person name="Schmutz J."/>
            <person name="Juenger T."/>
        </authorList>
    </citation>
    <scope>NUCLEOTIDE SEQUENCE [LARGE SCALE GENOMIC DNA]</scope>
    <source>
        <strain evidence="2">cv. HAL2</strain>
    </source>
</reference>
<gene>
    <name evidence="1" type="ORF">GQ55_2G446700</name>
</gene>
<protein>
    <submittedName>
        <fullName evidence="1">Uncharacterized protein</fullName>
    </submittedName>
</protein>
<dbReference type="EMBL" id="CM009750">
    <property type="protein sequence ID" value="PUZ73091.1"/>
    <property type="molecule type" value="Genomic_DNA"/>
</dbReference>
<proteinExistence type="predicted"/>
<keyword evidence="2" id="KW-1185">Reference proteome</keyword>
<evidence type="ECO:0000313" key="1">
    <source>
        <dbReference type="EMBL" id="PUZ73091.1"/>
    </source>
</evidence>
<accession>A0A2T7EZ43</accession>
<dbReference type="AlphaFoldDB" id="A0A2T7EZ43"/>
<dbReference type="Proteomes" id="UP000244336">
    <property type="component" value="Chromosome 2"/>
</dbReference>
<name>A0A2T7EZ43_9POAL</name>
<sequence>MATLTVTSKWGVARPRPSCWSVPGLQPARYEQTKPTGVPHANPMHCSITARSWASPTCSVCSQQPGKKITALWFRELVLVGRLRVPAVEITGPI</sequence>
<evidence type="ECO:0000313" key="2">
    <source>
        <dbReference type="Proteomes" id="UP000244336"/>
    </source>
</evidence>
<dbReference type="Gramene" id="PUZ73091">
    <property type="protein sequence ID" value="PUZ73091"/>
    <property type="gene ID" value="GQ55_2G446700"/>
</dbReference>
<organism evidence="1 2">
    <name type="scientific">Panicum hallii var. hallii</name>
    <dbReference type="NCBI Taxonomy" id="1504633"/>
    <lineage>
        <taxon>Eukaryota</taxon>
        <taxon>Viridiplantae</taxon>
        <taxon>Streptophyta</taxon>
        <taxon>Embryophyta</taxon>
        <taxon>Tracheophyta</taxon>
        <taxon>Spermatophyta</taxon>
        <taxon>Magnoliopsida</taxon>
        <taxon>Liliopsida</taxon>
        <taxon>Poales</taxon>
        <taxon>Poaceae</taxon>
        <taxon>PACMAD clade</taxon>
        <taxon>Panicoideae</taxon>
        <taxon>Panicodae</taxon>
        <taxon>Paniceae</taxon>
        <taxon>Panicinae</taxon>
        <taxon>Panicum</taxon>
        <taxon>Panicum sect. Panicum</taxon>
    </lineage>
</organism>